<keyword evidence="6" id="KW-1185">Reference proteome</keyword>
<proteinExistence type="inferred from homology"/>
<dbReference type="PANTHER" id="PTHR23428">
    <property type="entry name" value="HISTONE H2B"/>
    <property type="match status" value="1"/>
</dbReference>
<feature type="non-terminal residue" evidence="5">
    <location>
        <position position="159"/>
    </location>
</feature>
<organism evidence="5 6">
    <name type="scientific">Taxus chinensis</name>
    <name type="common">Chinese yew</name>
    <name type="synonym">Taxus wallichiana var. chinensis</name>
    <dbReference type="NCBI Taxonomy" id="29808"/>
    <lineage>
        <taxon>Eukaryota</taxon>
        <taxon>Viridiplantae</taxon>
        <taxon>Streptophyta</taxon>
        <taxon>Embryophyta</taxon>
        <taxon>Tracheophyta</taxon>
        <taxon>Spermatophyta</taxon>
        <taxon>Pinopsida</taxon>
        <taxon>Pinidae</taxon>
        <taxon>Conifers II</taxon>
        <taxon>Cupressales</taxon>
        <taxon>Taxaceae</taxon>
        <taxon>Taxus</taxon>
    </lineage>
</organism>
<evidence type="ECO:0000313" key="6">
    <source>
        <dbReference type="Proteomes" id="UP000824469"/>
    </source>
</evidence>
<dbReference type="Proteomes" id="UP000824469">
    <property type="component" value="Unassembled WGS sequence"/>
</dbReference>
<dbReference type="InterPro" id="IPR000558">
    <property type="entry name" value="Histone_H2B"/>
</dbReference>
<comment type="caution">
    <text evidence="5">The sequence shown here is derived from an EMBL/GenBank/DDBJ whole genome shotgun (WGS) entry which is preliminary data.</text>
</comment>
<dbReference type="EMBL" id="JAHRHJ020000011">
    <property type="protein sequence ID" value="KAH9295764.1"/>
    <property type="molecule type" value="Genomic_DNA"/>
</dbReference>
<reference evidence="5 6" key="1">
    <citation type="journal article" date="2021" name="Nat. Plants">
        <title>The Taxus genome provides insights into paclitaxel biosynthesis.</title>
        <authorList>
            <person name="Xiong X."/>
            <person name="Gou J."/>
            <person name="Liao Q."/>
            <person name="Li Y."/>
            <person name="Zhou Q."/>
            <person name="Bi G."/>
            <person name="Li C."/>
            <person name="Du R."/>
            <person name="Wang X."/>
            <person name="Sun T."/>
            <person name="Guo L."/>
            <person name="Liang H."/>
            <person name="Lu P."/>
            <person name="Wu Y."/>
            <person name="Zhang Z."/>
            <person name="Ro D.K."/>
            <person name="Shang Y."/>
            <person name="Huang S."/>
            <person name="Yan J."/>
        </authorList>
    </citation>
    <scope>NUCLEOTIDE SEQUENCE [LARGE SCALE GENOMIC DNA]</scope>
    <source>
        <strain evidence="5">Ta-2019</strain>
    </source>
</reference>
<comment type="function">
    <text evidence="1">Core component of nucleosome. Nucleosomes wrap and compact DNA into chromatin, limiting DNA accessibility to the cellular machineries which require DNA as a template. Histones thereby play a central role in transcription regulation, DNA repair, DNA replication and chromosomal stability. DNA accessibility is regulated via a complex set of post-translational modifications of histones, also called histone code, and nucleosome remodeling.</text>
</comment>
<dbReference type="AlphaFoldDB" id="A0AA38F7S0"/>
<feature type="domain" description="Core Histone H2A/H2B/H3" evidence="4">
    <location>
        <begin position="74"/>
        <end position="149"/>
    </location>
</feature>
<dbReference type="GO" id="GO:0005634">
    <property type="term" value="C:nucleus"/>
    <property type="evidence" value="ECO:0007669"/>
    <property type="project" value="UniProtKB-ARBA"/>
</dbReference>
<dbReference type="FunFam" id="1.10.20.10:FF:000043">
    <property type="entry name" value="Histone H2B"/>
    <property type="match status" value="1"/>
</dbReference>
<accession>A0AA38F7S0</accession>
<sequence>MPAAKSPLTEKAGSERHKKLSVTVKMPAVKSPLTERASSEGHKKLAAAAALKMPSRNSPFVENTTSVEVRACGKKYKHKKMNSESYKSHIFKVLKQVHPDVGISSKAMVIVNSFVNDIFENLADEACKLAKYANKNTVTSREIQAAARLIIPGELSKHA</sequence>
<feature type="region of interest" description="Disordered" evidence="3">
    <location>
        <begin position="1"/>
        <end position="41"/>
    </location>
</feature>
<dbReference type="PRINTS" id="PR00621">
    <property type="entry name" value="HISTONEH2B"/>
</dbReference>
<dbReference type="GO" id="GO:0000786">
    <property type="term" value="C:nucleosome"/>
    <property type="evidence" value="ECO:0007669"/>
    <property type="project" value="InterPro"/>
</dbReference>
<dbReference type="InterPro" id="IPR007125">
    <property type="entry name" value="H2A/H2B/H3"/>
</dbReference>
<dbReference type="SUPFAM" id="SSF47113">
    <property type="entry name" value="Histone-fold"/>
    <property type="match status" value="1"/>
</dbReference>
<dbReference type="GO" id="GO:0003677">
    <property type="term" value="F:DNA binding"/>
    <property type="evidence" value="ECO:0007669"/>
    <property type="project" value="InterPro"/>
</dbReference>
<dbReference type="Pfam" id="PF00125">
    <property type="entry name" value="Histone"/>
    <property type="match status" value="1"/>
</dbReference>
<evidence type="ECO:0000256" key="3">
    <source>
        <dbReference type="SAM" id="MobiDB-lite"/>
    </source>
</evidence>
<evidence type="ECO:0000256" key="2">
    <source>
        <dbReference type="ARBA" id="ARBA00006846"/>
    </source>
</evidence>
<dbReference type="GO" id="GO:0030527">
    <property type="term" value="F:structural constituent of chromatin"/>
    <property type="evidence" value="ECO:0007669"/>
    <property type="project" value="InterPro"/>
</dbReference>
<dbReference type="InterPro" id="IPR009072">
    <property type="entry name" value="Histone-fold"/>
</dbReference>
<evidence type="ECO:0000259" key="4">
    <source>
        <dbReference type="Pfam" id="PF00125"/>
    </source>
</evidence>
<dbReference type="CDD" id="cd22910">
    <property type="entry name" value="HFD_H2B"/>
    <property type="match status" value="1"/>
</dbReference>
<gene>
    <name evidence="5" type="ORF">KI387_039352</name>
</gene>
<dbReference type="GO" id="GO:0046982">
    <property type="term" value="F:protein heterodimerization activity"/>
    <property type="evidence" value="ECO:0007669"/>
    <property type="project" value="InterPro"/>
</dbReference>
<dbReference type="SMART" id="SM00427">
    <property type="entry name" value="H2B"/>
    <property type="match status" value="1"/>
</dbReference>
<name>A0AA38F7S0_TAXCH</name>
<evidence type="ECO:0000313" key="5">
    <source>
        <dbReference type="EMBL" id="KAH9295764.1"/>
    </source>
</evidence>
<protein>
    <recommendedName>
        <fullName evidence="4">Core Histone H2A/H2B/H3 domain-containing protein</fullName>
    </recommendedName>
</protein>
<evidence type="ECO:0000256" key="1">
    <source>
        <dbReference type="ARBA" id="ARBA00002001"/>
    </source>
</evidence>
<comment type="similarity">
    <text evidence="2">Belongs to the histone H2B family.</text>
</comment>
<dbReference type="Gene3D" id="1.10.20.10">
    <property type="entry name" value="Histone, subunit A"/>
    <property type="match status" value="1"/>
</dbReference>